<dbReference type="PANTHER" id="PTHR31096">
    <property type="entry name" value="ACT DOMAIN-CONTAINING PROTEIN ACR4-RELATED"/>
    <property type="match status" value="1"/>
</dbReference>
<dbReference type="AlphaFoldDB" id="A0A8S0QT54"/>
<dbReference type="CDD" id="cd04897">
    <property type="entry name" value="ACT_ACR_3"/>
    <property type="match status" value="1"/>
</dbReference>
<organism evidence="4 5">
    <name type="scientific">Olea europaea subsp. europaea</name>
    <dbReference type="NCBI Taxonomy" id="158383"/>
    <lineage>
        <taxon>Eukaryota</taxon>
        <taxon>Viridiplantae</taxon>
        <taxon>Streptophyta</taxon>
        <taxon>Embryophyta</taxon>
        <taxon>Tracheophyta</taxon>
        <taxon>Spermatophyta</taxon>
        <taxon>Magnoliopsida</taxon>
        <taxon>eudicotyledons</taxon>
        <taxon>Gunneridae</taxon>
        <taxon>Pentapetalae</taxon>
        <taxon>asterids</taxon>
        <taxon>lamiids</taxon>
        <taxon>Lamiales</taxon>
        <taxon>Oleaceae</taxon>
        <taxon>Oleeae</taxon>
        <taxon>Olea</taxon>
    </lineage>
</organism>
<proteinExistence type="predicted"/>
<sequence>MNTRNFSSGCLLQVIDNTGCANATRVMIDSARKHGILLEAVQVLIDMNLSIKKAYISSDGRWFMDVFHVTDVNGEKITDDSVLKCIEKSLGTIHYGKQKCIEGLTAIELTGADRVGLLSEVFAVLSNFKCNVVEANVWTHNGRVASLIYIKDIDSGSSTEDSNKVDRMEEMLRNVLKGDNDIRSARTLVSMAVTHTERRLHQMMSADGDYERKPIIKTSGDRPVVEVQDSLEKGYSVVHVQCKDRTKLMFDVVCALTDIKYVVFHATVDTSGHRASLEFFIRHTDGTPITSEAEKQHVIRCLRAAIERRASQGVRLELRTADRPGLLADIMRTFRENGINVTRAEILTTTSEALNIFYVTDAFGNPCDSKVIESVRHKIGSNELKVKELPSIYHRRGDEPTLSATASLGSIVRKNLYYLGLINSHS</sequence>
<dbReference type="PROSITE" id="PS51671">
    <property type="entry name" value="ACT"/>
    <property type="match status" value="2"/>
</dbReference>
<dbReference type="EMBL" id="CACTIH010001923">
    <property type="protein sequence ID" value="CAA2968820.1"/>
    <property type="molecule type" value="Genomic_DNA"/>
</dbReference>
<dbReference type="Gene3D" id="3.30.70.260">
    <property type="match status" value="2"/>
</dbReference>
<dbReference type="Pfam" id="PF01842">
    <property type="entry name" value="ACT"/>
    <property type="match status" value="1"/>
</dbReference>
<dbReference type="InterPro" id="IPR045865">
    <property type="entry name" value="ACT-like_dom_sf"/>
</dbReference>
<evidence type="ECO:0000256" key="2">
    <source>
        <dbReference type="RuleBase" id="RU369043"/>
    </source>
</evidence>
<feature type="domain" description="ACT" evidence="3">
    <location>
        <begin position="315"/>
        <end position="394"/>
    </location>
</feature>
<dbReference type="InterPro" id="IPR040217">
    <property type="entry name" value="ACR1-12"/>
</dbReference>
<comment type="caution">
    <text evidence="4">The sequence shown here is derived from an EMBL/GenBank/DDBJ whole genome shotgun (WGS) entry which is preliminary data.</text>
</comment>
<comment type="function">
    <text evidence="2">Binds amino acids.</text>
</comment>
<dbReference type="GO" id="GO:0016597">
    <property type="term" value="F:amino acid binding"/>
    <property type="evidence" value="ECO:0007669"/>
    <property type="project" value="UniProtKB-UniRule"/>
</dbReference>
<dbReference type="SUPFAM" id="SSF55021">
    <property type="entry name" value="ACT-like"/>
    <property type="match status" value="4"/>
</dbReference>
<gene>
    <name evidence="4" type="ORF">OLEA9_A075564</name>
</gene>
<dbReference type="PANTHER" id="PTHR31096:SF6">
    <property type="entry name" value="ACT DOMAIN-CONTAINING PROTEIN ACR8"/>
    <property type="match status" value="1"/>
</dbReference>
<evidence type="ECO:0000259" key="3">
    <source>
        <dbReference type="PROSITE" id="PS51671"/>
    </source>
</evidence>
<accession>A0A8S0QT54</accession>
<evidence type="ECO:0000313" key="5">
    <source>
        <dbReference type="Proteomes" id="UP000594638"/>
    </source>
</evidence>
<protein>
    <recommendedName>
        <fullName evidence="2">ACT domain-containing protein ACR</fullName>
    </recommendedName>
    <alternativeName>
        <fullName evidence="2">Protein ACT DOMAIN REPEATS</fullName>
    </alternativeName>
</protein>
<feature type="domain" description="ACT" evidence="3">
    <location>
        <begin position="106"/>
        <end position="183"/>
    </location>
</feature>
<reference evidence="4 5" key="1">
    <citation type="submission" date="2019-12" db="EMBL/GenBank/DDBJ databases">
        <authorList>
            <person name="Alioto T."/>
            <person name="Alioto T."/>
            <person name="Gomez Garrido J."/>
        </authorList>
    </citation>
    <scope>NUCLEOTIDE SEQUENCE [LARGE SCALE GENOMIC DNA]</scope>
</reference>
<keyword evidence="1 2" id="KW-0677">Repeat</keyword>
<name>A0A8S0QT54_OLEEU</name>
<dbReference type="Pfam" id="PF24931">
    <property type="entry name" value="ACT_ACR9_3rd"/>
    <property type="match status" value="1"/>
</dbReference>
<dbReference type="Gramene" id="OE9A075564T1">
    <property type="protein sequence ID" value="OE9A075564C1"/>
    <property type="gene ID" value="OE9A075564"/>
</dbReference>
<dbReference type="InterPro" id="IPR002912">
    <property type="entry name" value="ACT_dom"/>
</dbReference>
<dbReference type="Proteomes" id="UP000594638">
    <property type="component" value="Unassembled WGS sequence"/>
</dbReference>
<evidence type="ECO:0000256" key="1">
    <source>
        <dbReference type="ARBA" id="ARBA00022737"/>
    </source>
</evidence>
<keyword evidence="5" id="KW-1185">Reference proteome</keyword>
<evidence type="ECO:0000313" key="4">
    <source>
        <dbReference type="EMBL" id="CAA2968820.1"/>
    </source>
</evidence>
<dbReference type="OrthoDB" id="10293980at2759"/>